<dbReference type="InterPro" id="IPR044817">
    <property type="entry name" value="SBP-like"/>
</dbReference>
<dbReference type="SUPFAM" id="SSF103612">
    <property type="entry name" value="SBT domain"/>
    <property type="match status" value="1"/>
</dbReference>
<dbReference type="FunFam" id="4.10.1100.10:FF:000001">
    <property type="entry name" value="Squamosa promoter-binding-like protein 14"/>
    <property type="match status" value="1"/>
</dbReference>
<evidence type="ECO:0000256" key="8">
    <source>
        <dbReference type="ARBA" id="ARBA00023242"/>
    </source>
</evidence>
<dbReference type="Gene3D" id="4.10.1100.10">
    <property type="entry name" value="Transcription factor, SBP-box domain"/>
    <property type="match status" value="1"/>
</dbReference>
<evidence type="ECO:0000313" key="12">
    <source>
        <dbReference type="EMBL" id="KDO86823.1"/>
    </source>
</evidence>
<evidence type="ECO:0000259" key="11">
    <source>
        <dbReference type="PROSITE" id="PS51141"/>
    </source>
</evidence>
<keyword evidence="8" id="KW-0539">Nucleus</keyword>
<dbReference type="Pfam" id="PF03110">
    <property type="entry name" value="SBP"/>
    <property type="match status" value="1"/>
</dbReference>
<evidence type="ECO:0000256" key="3">
    <source>
        <dbReference type="ARBA" id="ARBA00022771"/>
    </source>
</evidence>
<evidence type="ECO:0000256" key="10">
    <source>
        <dbReference type="SAM" id="MobiDB-lite"/>
    </source>
</evidence>
<feature type="domain" description="SBP-type" evidence="11">
    <location>
        <begin position="147"/>
        <end position="224"/>
    </location>
</feature>
<evidence type="ECO:0000256" key="5">
    <source>
        <dbReference type="ARBA" id="ARBA00023015"/>
    </source>
</evidence>
<feature type="region of interest" description="Disordered" evidence="10">
    <location>
        <begin position="370"/>
        <end position="432"/>
    </location>
</feature>
<evidence type="ECO:0000256" key="7">
    <source>
        <dbReference type="ARBA" id="ARBA00023163"/>
    </source>
</evidence>
<feature type="region of interest" description="Disordered" evidence="10">
    <location>
        <begin position="214"/>
        <end position="236"/>
    </location>
</feature>
<organism evidence="12 13">
    <name type="scientific">Citrus sinensis</name>
    <name type="common">Sweet orange</name>
    <name type="synonym">Citrus aurantium var. sinensis</name>
    <dbReference type="NCBI Taxonomy" id="2711"/>
    <lineage>
        <taxon>Eukaryota</taxon>
        <taxon>Viridiplantae</taxon>
        <taxon>Streptophyta</taxon>
        <taxon>Embryophyta</taxon>
        <taxon>Tracheophyta</taxon>
        <taxon>Spermatophyta</taxon>
        <taxon>Magnoliopsida</taxon>
        <taxon>eudicotyledons</taxon>
        <taxon>Gunneridae</taxon>
        <taxon>Pentapetalae</taxon>
        <taxon>rosids</taxon>
        <taxon>malvids</taxon>
        <taxon>Sapindales</taxon>
        <taxon>Rutaceae</taxon>
        <taxon>Aurantioideae</taxon>
        <taxon>Citrus</taxon>
    </lineage>
</organism>
<gene>
    <name evidence="12" type="ORF">CISIN_1g001971mg</name>
</gene>
<evidence type="ECO:0000256" key="1">
    <source>
        <dbReference type="ARBA" id="ARBA00004123"/>
    </source>
</evidence>
<dbReference type="PROSITE" id="PS51141">
    <property type="entry name" value="ZF_SBP"/>
    <property type="match status" value="1"/>
</dbReference>
<dbReference type="InterPro" id="IPR036893">
    <property type="entry name" value="SBP_sf"/>
</dbReference>
<sequence length="766" mass="85223">METRFRGEAHHFYGMNSMDLRAVGKKTLEWDLNDWKWDGDLFIASKLNPAPNENIGRQFFPLAVGNSSNSSSSCSDEVNLGIENGKREVEKKRRAVVVEDHNSYEVAAGGLSLKLGGNGHPLSEREMGNWAGSSGKKTKFGGGSSSRAVCQVEDCGADLSNAKDYHRRHKVCEMHSKASRALVGNVMQRFCQQCSRFHVLQEFDEGKRSCRRRLAGHNKRRRKTNPDAVANGSSPNNDQTSGYLLISLLRILSNMHSSRSDQRTDQDLLSHLLRGLASPAGENGGRGISGLLQEHQDMLNERTSAGNSEVVQAFLANGQGCPTPFRQQLNATVSEMPQQVSLPHDARGAEDQDGNVAQIKMNNFDLNDVYIDSDDGTEDVERSPVPANLGTSSIDCPSWVRQDSQQSSPPQTSGNSDSASAQSPSSSSDAQSRTDRIVFKLFGKEPNDFPLVLRAQILDWLSHSPSDMESYIRPGCVILTIYLRQAEAAWEELCCDLTFSLSRLLDLSNDSFWTSGWVYARVQHQIAFIYNGQVVLDTSLPPRSNNYSKILSVKPIAVPASERAQFFVKGINLGRSATRLLCAVEGKYMVQEATHELLDDVDGFKELDELQCVNFSCSIPAVTGRGFIEIEDHGFSSTFFPFIVAEEDVCSEIRMLESALEFNRTDADVERFGKIDTKNQAMDFIHEIGWLFHRSQSKSRLGHLDPNTDLFPLRRFKWLIEFSMDHEWCAVVKKLLHILLDGTVSLGEHPSLDLALTELGLLHRAV</sequence>
<dbReference type="GO" id="GO:0008270">
    <property type="term" value="F:zinc ion binding"/>
    <property type="evidence" value="ECO:0007669"/>
    <property type="project" value="UniProtKB-KW"/>
</dbReference>
<name>A0A067H491_CITSI</name>
<keyword evidence="3 9" id="KW-0863">Zinc-finger</keyword>
<dbReference type="GO" id="GO:0003677">
    <property type="term" value="F:DNA binding"/>
    <property type="evidence" value="ECO:0007669"/>
    <property type="project" value="UniProtKB-KW"/>
</dbReference>
<keyword evidence="6" id="KW-0238">DNA-binding</keyword>
<dbReference type="SMR" id="A0A067H491"/>
<evidence type="ECO:0000256" key="6">
    <source>
        <dbReference type="ARBA" id="ARBA00023125"/>
    </source>
</evidence>
<keyword evidence="13" id="KW-1185">Reference proteome</keyword>
<evidence type="ECO:0000256" key="9">
    <source>
        <dbReference type="PROSITE-ProRule" id="PRU00470"/>
    </source>
</evidence>
<keyword evidence="5" id="KW-0805">Transcription regulation</keyword>
<feature type="compositionally biased region" description="Low complexity" evidence="10">
    <location>
        <begin position="402"/>
        <end position="431"/>
    </location>
</feature>
<dbReference type="InterPro" id="IPR004333">
    <property type="entry name" value="SBP_dom"/>
</dbReference>
<accession>A0A067H491</accession>
<dbReference type="EMBL" id="KK784873">
    <property type="protein sequence ID" value="KDO86823.1"/>
    <property type="molecule type" value="Genomic_DNA"/>
</dbReference>
<evidence type="ECO:0000256" key="4">
    <source>
        <dbReference type="ARBA" id="ARBA00022833"/>
    </source>
</evidence>
<comment type="subcellular location">
    <subcellularLocation>
        <location evidence="1">Nucleus</location>
    </subcellularLocation>
</comment>
<evidence type="ECO:0000256" key="2">
    <source>
        <dbReference type="ARBA" id="ARBA00022723"/>
    </source>
</evidence>
<keyword evidence="7" id="KW-0804">Transcription</keyword>
<dbReference type="Pfam" id="PF26102">
    <property type="entry name" value="Ig_SPL7"/>
    <property type="match status" value="1"/>
</dbReference>
<keyword evidence="2" id="KW-0479">Metal-binding</keyword>
<dbReference type="PANTHER" id="PTHR31251">
    <property type="entry name" value="SQUAMOSA PROMOTER-BINDING-LIKE PROTEIN 4"/>
    <property type="match status" value="1"/>
</dbReference>
<dbReference type="PANTHER" id="PTHR31251:SF132">
    <property type="entry name" value="SQUAMOSA PROMOTER-BINDING-LIKE PROTEIN 1-RELATED"/>
    <property type="match status" value="1"/>
</dbReference>
<reference evidence="12 13" key="1">
    <citation type="submission" date="2014-04" db="EMBL/GenBank/DDBJ databases">
        <authorList>
            <consortium name="International Citrus Genome Consortium"/>
            <person name="Gmitter F."/>
            <person name="Chen C."/>
            <person name="Farmerie W."/>
            <person name="Harkins T."/>
            <person name="Desany B."/>
            <person name="Mohiuddin M."/>
            <person name="Kodira C."/>
            <person name="Borodovsky M."/>
            <person name="Lomsadze A."/>
            <person name="Burns P."/>
            <person name="Jenkins J."/>
            <person name="Prochnik S."/>
            <person name="Shu S."/>
            <person name="Chapman J."/>
            <person name="Pitluck S."/>
            <person name="Schmutz J."/>
            <person name="Rokhsar D."/>
        </authorList>
    </citation>
    <scope>NUCLEOTIDE SEQUENCE</scope>
</reference>
<feature type="compositionally biased region" description="Basic residues" evidence="10">
    <location>
        <begin position="214"/>
        <end position="223"/>
    </location>
</feature>
<keyword evidence="4" id="KW-0862">Zinc</keyword>
<protein>
    <recommendedName>
        <fullName evidence="11">SBP-type domain-containing protein</fullName>
    </recommendedName>
</protein>
<dbReference type="Proteomes" id="UP000027120">
    <property type="component" value="Unassembled WGS sequence"/>
</dbReference>
<evidence type="ECO:0000313" key="13">
    <source>
        <dbReference type="Proteomes" id="UP000027120"/>
    </source>
</evidence>
<dbReference type="AlphaFoldDB" id="A0A067H491"/>
<dbReference type="GO" id="GO:0005634">
    <property type="term" value="C:nucleus"/>
    <property type="evidence" value="ECO:0007669"/>
    <property type="project" value="UniProtKB-SubCell"/>
</dbReference>
<proteinExistence type="predicted"/>